<dbReference type="PANTHER" id="PTHR38698:SF1">
    <property type="entry name" value="FUNGAL PROTEIN"/>
    <property type="match status" value="1"/>
</dbReference>
<reference evidence="3" key="1">
    <citation type="submission" date="2015-06" db="EMBL/GenBank/DDBJ databases">
        <title>Expansion of signal transduction pathways in fungi by whole-genome duplication.</title>
        <authorList>
            <consortium name="DOE Joint Genome Institute"/>
            <person name="Corrochano L.M."/>
            <person name="Kuo A."/>
            <person name="Marcet-Houben M."/>
            <person name="Polaino S."/>
            <person name="Salamov A."/>
            <person name="Villalobos J.M."/>
            <person name="Alvarez M.I."/>
            <person name="Avalos J."/>
            <person name="Benito E.P."/>
            <person name="Benoit I."/>
            <person name="Burger G."/>
            <person name="Camino L.P."/>
            <person name="Canovas D."/>
            <person name="Cerda-Olmedo E."/>
            <person name="Cheng J.-F."/>
            <person name="Dominguez A."/>
            <person name="Elias M."/>
            <person name="Eslava A.P."/>
            <person name="Glaser F."/>
            <person name="Grimwood J."/>
            <person name="Gutierrez G."/>
            <person name="Heitman J."/>
            <person name="Henrissat B."/>
            <person name="Iturriaga E.A."/>
            <person name="Lang B.F."/>
            <person name="Lavin J.L."/>
            <person name="Lee S."/>
            <person name="Li W."/>
            <person name="Lindquist E."/>
            <person name="Lopez-Garcia S."/>
            <person name="Luque E.M."/>
            <person name="Marcos A.T."/>
            <person name="Martin J."/>
            <person name="McCluskey K."/>
            <person name="Medina H.R."/>
            <person name="Miralles-Duran A."/>
            <person name="Miyazaki A."/>
            <person name="Munoz-Torres E."/>
            <person name="Oguiza J.A."/>
            <person name="Ohm R."/>
            <person name="Olmedo M."/>
            <person name="Orejas M."/>
            <person name="Ortiz-Castellanos L."/>
            <person name="Pisabarro A.G."/>
            <person name="Rodriguez-Romero J."/>
            <person name="Ruiz-Herrera J."/>
            <person name="Ruiz-Vazquez R."/>
            <person name="Sanz C."/>
            <person name="Schackwitz W."/>
            <person name="Schmutz J."/>
            <person name="Shahriari M."/>
            <person name="Shelest E."/>
            <person name="Silva-Franco F."/>
            <person name="Soanes D."/>
            <person name="Syed K."/>
            <person name="Tagua V.G."/>
            <person name="Talbot N.J."/>
            <person name="Thon M."/>
            <person name="De vries R.P."/>
            <person name="Wiebenga A."/>
            <person name="Yadav J.S."/>
            <person name="Braun E.L."/>
            <person name="Baker S."/>
            <person name="Garre V."/>
            <person name="Horwitz B."/>
            <person name="Torres-Martinez S."/>
            <person name="Idnurm A."/>
            <person name="Herrera-Estrella A."/>
            <person name="Gabaldon T."/>
            <person name="Grigoriev I.V."/>
        </authorList>
    </citation>
    <scope>NUCLEOTIDE SEQUENCE [LARGE SCALE GENOMIC DNA]</scope>
    <source>
        <strain evidence="3">NRRL 1555(-)</strain>
    </source>
</reference>
<feature type="compositionally biased region" description="Basic and acidic residues" evidence="1">
    <location>
        <begin position="1"/>
        <end position="19"/>
    </location>
</feature>
<dbReference type="EMBL" id="KV440977">
    <property type="protein sequence ID" value="OAD75601.1"/>
    <property type="molecule type" value="Genomic_DNA"/>
</dbReference>
<name>A0A163AT45_PHYB8</name>
<feature type="region of interest" description="Disordered" evidence="1">
    <location>
        <begin position="124"/>
        <end position="166"/>
    </location>
</feature>
<dbReference type="RefSeq" id="XP_018293641.1">
    <property type="nucleotide sequence ID" value="XM_018433786.1"/>
</dbReference>
<dbReference type="PANTHER" id="PTHR38698">
    <property type="entry name" value="EXPRESSED PROTEIN"/>
    <property type="match status" value="1"/>
</dbReference>
<organism evidence="2 3">
    <name type="scientific">Phycomyces blakesleeanus (strain ATCC 8743b / DSM 1359 / FGSC 10004 / NBRC 33097 / NRRL 1555)</name>
    <dbReference type="NCBI Taxonomy" id="763407"/>
    <lineage>
        <taxon>Eukaryota</taxon>
        <taxon>Fungi</taxon>
        <taxon>Fungi incertae sedis</taxon>
        <taxon>Mucoromycota</taxon>
        <taxon>Mucoromycotina</taxon>
        <taxon>Mucoromycetes</taxon>
        <taxon>Mucorales</taxon>
        <taxon>Phycomycetaceae</taxon>
        <taxon>Phycomyces</taxon>
    </lineage>
</organism>
<dbReference type="GeneID" id="28994692"/>
<dbReference type="VEuPathDB" id="FungiDB:PHYBLDRAFT_158431"/>
<keyword evidence="3" id="KW-1185">Reference proteome</keyword>
<evidence type="ECO:0000313" key="3">
    <source>
        <dbReference type="Proteomes" id="UP000077315"/>
    </source>
</evidence>
<dbReference type="OrthoDB" id="5378975at2759"/>
<dbReference type="AlphaFoldDB" id="A0A163AT45"/>
<evidence type="ECO:0000313" key="2">
    <source>
        <dbReference type="EMBL" id="OAD75601.1"/>
    </source>
</evidence>
<dbReference type="STRING" id="763407.A0A163AT45"/>
<dbReference type="InParanoid" id="A0A163AT45"/>
<accession>A0A163AT45</accession>
<dbReference type="Pfam" id="PF17104">
    <property type="entry name" value="YBL010C_LAA2"/>
    <property type="match status" value="1"/>
</dbReference>
<dbReference type="InterPro" id="IPR031355">
    <property type="entry name" value="YBL010C/LAA2-like"/>
</dbReference>
<feature type="region of interest" description="Disordered" evidence="1">
    <location>
        <begin position="1"/>
        <end position="23"/>
    </location>
</feature>
<gene>
    <name evidence="2" type="ORF">PHYBLDRAFT_158431</name>
</gene>
<protein>
    <submittedName>
        <fullName evidence="2">Uncharacterized protein</fullName>
    </submittedName>
</protein>
<proteinExistence type="predicted"/>
<dbReference type="Proteomes" id="UP000077315">
    <property type="component" value="Unassembled WGS sequence"/>
</dbReference>
<evidence type="ECO:0000256" key="1">
    <source>
        <dbReference type="SAM" id="MobiDB-lite"/>
    </source>
</evidence>
<sequence length="166" mass="18483">MTVPKDRSHAEEAEGKKEVEEEPELDIDIAKAYCELTEDTIRIFPSQKLEAMMGELTRLQRQASEYLGYLLDQREQLMMDAETYNDLISCIVGHAQRLREQHVGKDSSPAMVKKKKTGLTMSLMRRKPTNGPASYGTSMGGGVVGVKQSTGTQKKPMSAAEGRRSM</sequence>